<dbReference type="PANTHER" id="PTHR15239:SF6">
    <property type="entry name" value="RIBOSOME QUALITY CONTROL COMPLEX SUBUNIT NEMF"/>
    <property type="match status" value="1"/>
</dbReference>
<dbReference type="EMBL" id="FODY01000001">
    <property type="protein sequence ID" value="SEO31256.1"/>
    <property type="molecule type" value="Genomic_DNA"/>
</dbReference>
<keyword evidence="2 5" id="KW-0699">rRNA-binding</keyword>
<gene>
    <name evidence="5" type="primary">rqcH</name>
    <name evidence="7" type="ORF">SAMN04490178_101177</name>
</gene>
<comment type="function">
    <text evidence="5">Key component of the ribosome quality control system (RQC), a ribosome-associated complex that mediates the extraction of incompletely synthesized nascent chains from stalled ribosomes and their subsequent degradation. RqcH recruits Ala-charged tRNA, and with RqcP directs the elongation of stalled nascent chains on 50S ribosomal subunits, leading to non-templated C-terminal alanine extensions (Ala tail). The Ala tail promotes nascent chain degradation. May add between 1 and at least 8 Ala residues. Binds to stalled 50S ribosomal subunits.</text>
</comment>
<dbReference type="PANTHER" id="PTHR15239">
    <property type="entry name" value="NUCLEAR EXPORT MEDIATOR FACTOR NEMF"/>
    <property type="match status" value="1"/>
</dbReference>
<keyword evidence="3 5" id="KW-0694">RNA-binding</keyword>
<evidence type="ECO:0000313" key="7">
    <source>
        <dbReference type="EMBL" id="SEO31256.1"/>
    </source>
</evidence>
<dbReference type="SUPFAM" id="SSF46946">
    <property type="entry name" value="S13-like H2TH domain"/>
    <property type="match status" value="1"/>
</dbReference>
<evidence type="ECO:0000259" key="6">
    <source>
        <dbReference type="Pfam" id="PF05670"/>
    </source>
</evidence>
<dbReference type="STRING" id="112903.SAMN04490178_101177"/>
<dbReference type="InterPro" id="IPR010979">
    <property type="entry name" value="Ribosomal_uS13-like_H2TH"/>
</dbReference>
<dbReference type="GO" id="GO:0043023">
    <property type="term" value="F:ribosomal large subunit binding"/>
    <property type="evidence" value="ECO:0007669"/>
    <property type="project" value="UniProtKB-UniRule"/>
</dbReference>
<dbReference type="InterPro" id="IPR051608">
    <property type="entry name" value="RQC_Subunit_NEMF"/>
</dbReference>
<keyword evidence="1 5" id="KW-0820">tRNA-binding</keyword>
<accession>A0A1H8NNU3</accession>
<dbReference type="GO" id="GO:0072344">
    <property type="term" value="P:rescue of stalled ribosome"/>
    <property type="evidence" value="ECO:0007669"/>
    <property type="project" value="UniProtKB-UniRule"/>
</dbReference>
<dbReference type="Gene3D" id="2.30.310.10">
    <property type="entry name" value="ibrinogen binding protein from staphylococcus aureus domain"/>
    <property type="match status" value="1"/>
</dbReference>
<organism evidence="7 8">
    <name type="scientific">Propionispora vibrioides</name>
    <dbReference type="NCBI Taxonomy" id="112903"/>
    <lineage>
        <taxon>Bacteria</taxon>
        <taxon>Bacillati</taxon>
        <taxon>Bacillota</taxon>
        <taxon>Negativicutes</taxon>
        <taxon>Selenomonadales</taxon>
        <taxon>Sporomusaceae</taxon>
        <taxon>Propionispora</taxon>
    </lineage>
</organism>
<dbReference type="OrthoDB" id="9766163at2"/>
<evidence type="ECO:0000256" key="4">
    <source>
        <dbReference type="ARBA" id="ARBA00022917"/>
    </source>
</evidence>
<feature type="domain" description="NFACT RNA-binding" evidence="6">
    <location>
        <begin position="466"/>
        <end position="554"/>
    </location>
</feature>
<dbReference type="Pfam" id="PF05670">
    <property type="entry name" value="NFACT-R_1"/>
    <property type="match status" value="1"/>
</dbReference>
<evidence type="ECO:0000313" key="8">
    <source>
        <dbReference type="Proteomes" id="UP000198847"/>
    </source>
</evidence>
<dbReference type="GO" id="GO:1990112">
    <property type="term" value="C:RQC complex"/>
    <property type="evidence" value="ECO:0007669"/>
    <property type="project" value="TreeGrafter"/>
</dbReference>
<dbReference type="InterPro" id="IPR043682">
    <property type="entry name" value="RqcH_bacterial"/>
</dbReference>
<dbReference type="GO" id="GO:0000049">
    <property type="term" value="F:tRNA binding"/>
    <property type="evidence" value="ECO:0007669"/>
    <property type="project" value="UniProtKB-UniRule"/>
</dbReference>
<comment type="subunit">
    <text evidence="5">Associates with stalled 50S ribosomal subunits. Binds to RqcP.</text>
</comment>
<comment type="similarity">
    <text evidence="5">Belongs to the NEMF family.</text>
</comment>
<dbReference type="Proteomes" id="UP000198847">
    <property type="component" value="Unassembled WGS sequence"/>
</dbReference>
<dbReference type="AlphaFoldDB" id="A0A1H8NNU3"/>
<sequence>MSLDGFSLSLLITELNQTLTGGRIDRIYQPDKHTLTLLVRQLNETIRLLISIKPENPCMYISAALPENPAAPPAFCMLLRKHLEDGRIASLSQHGLDRTVFIDIDVRNERGELVTKRLVVELMGKHSNIIFTQNNLIVDAIRRIGTNVSSYRQVLPGRQYEYPPGPLGHDLLRGSIPDFIAQLSLENDLSLAKAIVKITSGIGPVTAREIVWRSGLPADIMVNALDKSDLAAVSEAIYSIRNLLQKDPLQPSLVMDATNRIVAMAAFKLEHLTAGQRQTFPTMSQLLEFTSDQKGIQKPPEKIMVEKLLTGEISKQKRKLAALTAELADANACDQLRLYADILMAHLYQSLPTRCEQIILPNIYSTTEGDTAIIPLDPSLSVLENAQAYYGKYNKLKRAQDLLAEQLSHCRQEIAYLESIQVALADTSLQAELAEIKQELTQAGYVKPTAKRRSPTAPTAPLQVASSNGAIILIGKNNRQNDALTCKQARPDDLWFHAKDIPGSHVILRTETVPPPEQIIREAAQLAAYFSKARQSANVPVDFTKRRHVKKPAGAKPGFVIYDHQKTLYVTPPDEQTVQQKLKETGK</sequence>
<keyword evidence="8" id="KW-1185">Reference proteome</keyword>
<dbReference type="Pfam" id="PF05833">
    <property type="entry name" value="NFACT_N"/>
    <property type="match status" value="1"/>
</dbReference>
<dbReference type="GO" id="GO:0019843">
    <property type="term" value="F:rRNA binding"/>
    <property type="evidence" value="ECO:0007669"/>
    <property type="project" value="UniProtKB-UniRule"/>
</dbReference>
<protein>
    <recommendedName>
        <fullName evidence="5">Rqc2 homolog RqcH</fullName>
        <shortName evidence="5">RqcH</shortName>
    </recommendedName>
</protein>
<name>A0A1H8NNU3_9FIRM</name>
<proteinExistence type="inferred from homology"/>
<evidence type="ECO:0000256" key="5">
    <source>
        <dbReference type="HAMAP-Rule" id="MF_00844"/>
    </source>
</evidence>
<evidence type="ECO:0000256" key="3">
    <source>
        <dbReference type="ARBA" id="ARBA00022884"/>
    </source>
</evidence>
<keyword evidence="4 5" id="KW-0648">Protein biosynthesis</keyword>
<dbReference type="HAMAP" id="MF_00844_B">
    <property type="entry name" value="RqcH_B"/>
    <property type="match status" value="1"/>
</dbReference>
<dbReference type="InterPro" id="IPR008532">
    <property type="entry name" value="NFACT_RNA-bd"/>
</dbReference>
<dbReference type="RefSeq" id="WP_091743500.1">
    <property type="nucleotide sequence ID" value="NZ_FODY01000001.1"/>
</dbReference>
<evidence type="ECO:0000256" key="1">
    <source>
        <dbReference type="ARBA" id="ARBA00022555"/>
    </source>
</evidence>
<reference evidence="7 8" key="1">
    <citation type="submission" date="2016-10" db="EMBL/GenBank/DDBJ databases">
        <authorList>
            <person name="de Groot N.N."/>
        </authorList>
    </citation>
    <scope>NUCLEOTIDE SEQUENCE [LARGE SCALE GENOMIC DNA]</scope>
    <source>
        <strain evidence="7 8">DSM 13305</strain>
    </source>
</reference>
<evidence type="ECO:0000256" key="2">
    <source>
        <dbReference type="ARBA" id="ARBA00022730"/>
    </source>
</evidence>